<protein>
    <submittedName>
        <fullName evidence="2">Transglutaminase-like cysteine peptidase</fullName>
    </submittedName>
    <submittedName>
        <fullName evidence="1">Transglutaminase-like cysteine proteinase</fullName>
    </submittedName>
</protein>
<evidence type="ECO:0000313" key="1">
    <source>
        <dbReference type="EMBL" id="MBB6466020.1"/>
    </source>
</evidence>
<comment type="caution">
    <text evidence="1">The sequence shown here is derived from an EMBL/GenBank/DDBJ whole genome shotgun (WGS) entry which is preliminary data.</text>
</comment>
<dbReference type="PANTHER" id="PTHR39327">
    <property type="match status" value="1"/>
</dbReference>
<dbReference type="Gene3D" id="3.10.620.30">
    <property type="match status" value="1"/>
</dbReference>
<dbReference type="AlphaFoldDB" id="A0A8E1WC73"/>
<dbReference type="Pfam" id="PF06035">
    <property type="entry name" value="Peptidase_C93"/>
    <property type="match status" value="1"/>
</dbReference>
<dbReference type="Proteomes" id="UP000532373">
    <property type="component" value="Unassembled WGS sequence"/>
</dbReference>
<dbReference type="InterPro" id="IPR010319">
    <property type="entry name" value="Transglutaminase-like_Cys_pept"/>
</dbReference>
<sequence length="209" mass="22665">MISAAGVRRAAGRAGVFFGLTAGAVLSVGATLAVAQPMATGGLTSQPIGHYDFCRLNPAECSIKERDAGPAQMTGALWRKIVAVNIAVNAAIKPMNDIDIYGRDEVWTYPDNGEGDCEDYVLEKRRTLSREGISLSDLLITVVRKPDGEGHAVLTVRTSKGDFVLDNLTDSVRQWDETGYNYLKRQSAENTGRWVTIREGQTTMVGSVR</sequence>
<accession>A0A8E1WC73</accession>
<name>A0A8E1WC73_9HYPH</name>
<dbReference type="PANTHER" id="PTHR39327:SF1">
    <property type="entry name" value="BLR5470 PROTEIN"/>
    <property type="match status" value="1"/>
</dbReference>
<keyword evidence="4" id="KW-1185">Reference proteome</keyword>
<proteinExistence type="predicted"/>
<dbReference type="EMBL" id="JACZEP010000002">
    <property type="protein sequence ID" value="MBE1204261.1"/>
    <property type="molecule type" value="Genomic_DNA"/>
</dbReference>
<gene>
    <name evidence="1" type="ORF">HNQ96_001878</name>
    <name evidence="2" type="ORF">IHE39_08190</name>
</gene>
<reference evidence="2 4" key="2">
    <citation type="submission" date="2020-09" db="EMBL/GenBank/DDBJ databases">
        <title>Draft Genome Sequence of Aminobacter carboxidus type strain DSM 1086, a soil Gram-negative carboxydobacterium.</title>
        <authorList>
            <person name="Turrini P."/>
            <person name="Tescari M."/>
            <person name="Artuso I."/>
            <person name="Lugli G.A."/>
            <person name="Frangipani E."/>
            <person name="Ventura M."/>
            <person name="Visca P."/>
        </authorList>
    </citation>
    <scope>NUCLEOTIDE SEQUENCE [LARGE SCALE GENOMIC DNA]</scope>
    <source>
        <strain evidence="2 4">DSM 1086</strain>
    </source>
</reference>
<organism evidence="1 3">
    <name type="scientific">Aminobacter carboxidus</name>
    <dbReference type="NCBI Taxonomy" id="376165"/>
    <lineage>
        <taxon>Bacteria</taxon>
        <taxon>Pseudomonadati</taxon>
        <taxon>Pseudomonadota</taxon>
        <taxon>Alphaproteobacteria</taxon>
        <taxon>Hyphomicrobiales</taxon>
        <taxon>Phyllobacteriaceae</taxon>
        <taxon>Aminobacter</taxon>
    </lineage>
</organism>
<reference evidence="1 3" key="1">
    <citation type="submission" date="2020-08" db="EMBL/GenBank/DDBJ databases">
        <title>Genomic Encyclopedia of Type Strains, Phase IV (KMG-IV): sequencing the most valuable type-strain genomes for metagenomic binning, comparative biology and taxonomic classification.</title>
        <authorList>
            <person name="Goeker M."/>
        </authorList>
    </citation>
    <scope>NUCLEOTIDE SEQUENCE [LARGE SCALE GENOMIC DNA]</scope>
    <source>
        <strain evidence="1 3">DSM 17454</strain>
    </source>
</reference>
<evidence type="ECO:0000313" key="2">
    <source>
        <dbReference type="EMBL" id="MBE1204261.1"/>
    </source>
</evidence>
<dbReference type="EMBL" id="JACHGI010000002">
    <property type="protein sequence ID" value="MBB6466020.1"/>
    <property type="molecule type" value="Genomic_DNA"/>
</dbReference>
<evidence type="ECO:0000313" key="3">
    <source>
        <dbReference type="Proteomes" id="UP000532373"/>
    </source>
</evidence>
<dbReference type="RefSeq" id="WP_184768456.1">
    <property type="nucleotide sequence ID" value="NZ_JACHGI010000002.1"/>
</dbReference>
<evidence type="ECO:0000313" key="4">
    <source>
        <dbReference type="Proteomes" id="UP000598227"/>
    </source>
</evidence>
<dbReference type="Proteomes" id="UP000598227">
    <property type="component" value="Unassembled WGS sequence"/>
</dbReference>